<evidence type="ECO:0000256" key="2">
    <source>
        <dbReference type="ARBA" id="ARBA00022723"/>
    </source>
</evidence>
<dbReference type="GO" id="GO:0046872">
    <property type="term" value="F:metal ion binding"/>
    <property type="evidence" value="ECO:0007669"/>
    <property type="project" value="UniProtKB-KW"/>
</dbReference>
<feature type="compositionally biased region" description="Basic and acidic residues" evidence="6">
    <location>
        <begin position="43"/>
        <end position="54"/>
    </location>
</feature>
<feature type="region of interest" description="Disordered" evidence="6">
    <location>
        <begin position="1"/>
        <end position="54"/>
    </location>
</feature>
<dbReference type="Proteomes" id="UP000243797">
    <property type="component" value="Unassembled WGS sequence"/>
</dbReference>
<evidence type="ECO:0000313" key="8">
    <source>
        <dbReference type="Proteomes" id="UP000243797"/>
    </source>
</evidence>
<dbReference type="PANTHER" id="PTHR47338">
    <property type="entry name" value="ZN(II)2CYS6 TRANSCRIPTION FACTOR (EUROFUNG)-RELATED"/>
    <property type="match status" value="1"/>
</dbReference>
<dbReference type="AlphaFoldDB" id="A0A2K1QUZ1"/>
<dbReference type="GO" id="GO:0005634">
    <property type="term" value="C:nucleus"/>
    <property type="evidence" value="ECO:0007669"/>
    <property type="project" value="UniProtKB-SubCell"/>
</dbReference>
<keyword evidence="3" id="KW-0805">Transcription regulation</keyword>
<keyword evidence="2" id="KW-0479">Metal-binding</keyword>
<organism evidence="7 8">
    <name type="scientific">Sphaceloma murrayae</name>
    <dbReference type="NCBI Taxonomy" id="2082308"/>
    <lineage>
        <taxon>Eukaryota</taxon>
        <taxon>Fungi</taxon>
        <taxon>Dikarya</taxon>
        <taxon>Ascomycota</taxon>
        <taxon>Pezizomycotina</taxon>
        <taxon>Dothideomycetes</taxon>
        <taxon>Dothideomycetidae</taxon>
        <taxon>Myriangiales</taxon>
        <taxon>Elsinoaceae</taxon>
        <taxon>Sphaceloma</taxon>
    </lineage>
</organism>
<dbReference type="PANTHER" id="PTHR47338:SF9">
    <property type="entry name" value="ZN(II)2CYS6 TRANSCRIPTION FACTOR (EUROFUNG)"/>
    <property type="match status" value="1"/>
</dbReference>
<evidence type="ECO:0000256" key="5">
    <source>
        <dbReference type="ARBA" id="ARBA00023242"/>
    </source>
</evidence>
<dbReference type="InterPro" id="IPR050815">
    <property type="entry name" value="TF_fung"/>
</dbReference>
<dbReference type="CDD" id="cd12148">
    <property type="entry name" value="fungal_TF_MHR"/>
    <property type="match status" value="1"/>
</dbReference>
<name>A0A2K1QUZ1_9PEZI</name>
<feature type="compositionally biased region" description="Polar residues" evidence="6">
    <location>
        <begin position="33"/>
        <end position="42"/>
    </location>
</feature>
<keyword evidence="5" id="KW-0539">Nucleus</keyword>
<dbReference type="OrthoDB" id="424974at2759"/>
<gene>
    <name evidence="7" type="ORF">CAC42_5425</name>
</gene>
<dbReference type="GO" id="GO:0000981">
    <property type="term" value="F:DNA-binding transcription factor activity, RNA polymerase II-specific"/>
    <property type="evidence" value="ECO:0007669"/>
    <property type="project" value="InterPro"/>
</dbReference>
<dbReference type="EMBL" id="NKHZ01000039">
    <property type="protein sequence ID" value="PNS18886.1"/>
    <property type="molecule type" value="Genomic_DNA"/>
</dbReference>
<keyword evidence="8" id="KW-1185">Reference proteome</keyword>
<protein>
    <recommendedName>
        <fullName evidence="9">Transcription factor domain-containing protein</fullName>
    </recommendedName>
</protein>
<feature type="compositionally biased region" description="Basic and acidic residues" evidence="6">
    <location>
        <begin position="22"/>
        <end position="31"/>
    </location>
</feature>
<dbReference type="STRING" id="2082308.A0A2K1QUZ1"/>
<proteinExistence type="predicted"/>
<comment type="subcellular location">
    <subcellularLocation>
        <location evidence="1">Nucleus</location>
    </subcellularLocation>
</comment>
<dbReference type="InParanoid" id="A0A2K1QUZ1"/>
<evidence type="ECO:0000256" key="4">
    <source>
        <dbReference type="ARBA" id="ARBA00023163"/>
    </source>
</evidence>
<evidence type="ECO:0000256" key="6">
    <source>
        <dbReference type="SAM" id="MobiDB-lite"/>
    </source>
</evidence>
<evidence type="ECO:0000256" key="1">
    <source>
        <dbReference type="ARBA" id="ARBA00004123"/>
    </source>
</evidence>
<comment type="caution">
    <text evidence="7">The sequence shown here is derived from an EMBL/GenBank/DDBJ whole genome shotgun (WGS) entry which is preliminary data.</text>
</comment>
<sequence length="632" mass="70134">MAAQANQEPPSADRNVDFGTPLDRDHSEDPNRGATSAQGQRSGTDHPDRLVEARVPKSIACSYAPSDGTSPAAAATALNGRRHTSALTPSELASASRDPIAYPAEDGTSAYESVARQQLDDRAKAEILLLYSQRIHCQPLPLLDRDNIRRVVEYCPRHLFTALALAVMPHQVRPPRPLNELRTLAKAARQASIMVDDQNLEAVQAFCFLSWVFISAGDRTASQQMNHMAAILYDEITTRDSSKHTRLKKDDVTRCCQSIFILKSIVVRAGSTFERLLKLPALIAPPDNGPLVSAGGNPPRPKDLGIVSYNVHLFSIFSRAVAFVQSFGMGGSAEHWRAQSIYHSIIEDLHHFETTLSQAHRVRKLGFEQRTSGDLEHRRLYWAPWFMMQFLFHGVQALINHPLLHVVDQRKQASFRPPSFNQHTADQARLHAGWVVHLLKATSEKKFDLYDPFISFIVSTTATVFLFWLFDKDERVADEAATSFRSCLDHLRSRIDRETHLRSTFARLEMLQQSANAAALGRNPRPSAALEVLIPVFEYCRTDPVEQNLHSDMTVPLPVDSNFLTSPNAITNAATPSNGGPGGDYGKTGMATTANHDVDMVNGEDLASFNIFDTSDILNFTLLDGSLWPGQL</sequence>
<accession>A0A2K1QUZ1</accession>
<keyword evidence="4" id="KW-0804">Transcription</keyword>
<evidence type="ECO:0008006" key="9">
    <source>
        <dbReference type="Google" id="ProtNLM"/>
    </source>
</evidence>
<evidence type="ECO:0000313" key="7">
    <source>
        <dbReference type="EMBL" id="PNS18886.1"/>
    </source>
</evidence>
<reference evidence="7 8" key="1">
    <citation type="submission" date="2017-06" db="EMBL/GenBank/DDBJ databases">
        <title>Draft genome sequence of a variant of Elsinoe murrayae.</title>
        <authorList>
            <person name="Cheng Q."/>
        </authorList>
    </citation>
    <scope>NUCLEOTIDE SEQUENCE [LARGE SCALE GENOMIC DNA]</scope>
    <source>
        <strain evidence="7 8">CQ-2017a</strain>
    </source>
</reference>
<evidence type="ECO:0000256" key="3">
    <source>
        <dbReference type="ARBA" id="ARBA00023015"/>
    </source>
</evidence>